<comment type="cofactor">
    <cofactor evidence="1">
        <name>pantetheine 4'-phosphate</name>
        <dbReference type="ChEBI" id="CHEBI:47942"/>
    </cofactor>
</comment>
<dbReference type="Pfam" id="PF00550">
    <property type="entry name" value="PP-binding"/>
    <property type="match status" value="1"/>
</dbReference>
<reference evidence="6" key="1">
    <citation type="submission" date="2016-04" db="EMBL/GenBank/DDBJ databases">
        <authorList>
            <person name="Chen L."/>
            <person name="Zhuang W."/>
            <person name="Wang G."/>
        </authorList>
    </citation>
    <scope>NUCLEOTIDE SEQUENCE [LARGE SCALE GENOMIC DNA]</scope>
    <source>
        <strain evidence="6">17621</strain>
    </source>
</reference>
<dbReference type="SUPFAM" id="SSF56801">
    <property type="entry name" value="Acetyl-CoA synthetase-like"/>
    <property type="match status" value="2"/>
</dbReference>
<dbReference type="Pfam" id="PF13193">
    <property type="entry name" value="AMP-binding_C"/>
    <property type="match status" value="1"/>
</dbReference>
<dbReference type="InterPro" id="IPR025110">
    <property type="entry name" value="AMP-bd_C"/>
</dbReference>
<evidence type="ECO:0000256" key="3">
    <source>
        <dbReference type="ARBA" id="ARBA00022553"/>
    </source>
</evidence>
<sequence>MESLLKKLRERDIIIALENNNLKVKFNGDALPAELLTELKENKAKIVEYLSALNADKTDAAIQPVAPQESYPLSSSQYRMWILCQFEGASRAYNMPGVYVLEGDLSVDALEDAFLTLINRHEILRTSFRTDRQGDIRQFIHAADETGFQLAYRDLRKETETDALDNAIRSDIQYPFQLTTAPLLRACIYQVDDYKFIFTCVMHHIVSDAWSLQVLFNELLLFYNEIVKGAAPSLKPLRIQYKDYASWQDKQLRSPSFETHKKYWLQQFSGQLPVLALTADYARPAEKKYRGGRVTKRIDANTCQALKVLCRRHDVSLFMGLLSLVNLLLYRYTGQTDLIIGSPIAGRDHIDLEDQVGLYLNTLALRTTFRAEDTFEQLLAHARQVTLGAYEHQAYPFEKLVDDLNLQRDLSRSPLFDVMIILQNANIKTAQAKQQFGDIKVGSYLQAEHWVSKLDLTFDFTELEDGLQATIEYNSDLYQQHTATQWLDHLVQLTGAVLEKPAEVVSRVDYLQPEEKKTLLETFNQTAIAFPDTTIVKLLEQQVHKTPEHPALIVEDRSFTYRQLNEKVNQIADYLTSTCQLTTGDLVALQLERTEWMLLCMLGILKSGCAYVPVDPSYPQERIDYIIEDSQCKTVLNEAALLEMKEKLSRYNSHDVDRQIQSSDVAYCIYTSGTTGKPKGCLVTHGNVVSFFTGMNAVFTGEPGSLLALTNNTFDISVLELIWTLTNGYRVVLQKEVKDIISIEQKAVKPLSFSLFYFGNAESGTEDDKYKLLFEGAGYADKNGYSAVWTPERHFHEFGGLYPNPSVLGAALAAVTKNIQIRAGSVVIPLHHPIRVAEEWSVVDNISHGRAGIACASGWHVGDFVLSPGSYASRHEEMYTKIEAIQQLWKGEAIAFEDGNRKLKHTGIFPKPVQAELPIWITSANSIETFKKAGAMGGKVLTHLLGETVEGLAIKIKAYREAFAESGHDSSKAQVVLMLHTYIGKDTESTYEKARTPFMNYLRTSVGLLKSLATDLNIDLEAENYSEEDMQSLLEHAFNRYVNTASLIGTKDSCMKMLEKLSVIGVDEIACLIDFGVQYADAMESLENLTSLKDAYNARAAHSGTDYSVHAQLKKHQITHLQCTPSMAMLLKTDIPSLRSIQKLLLGGERLQPALVRELYHDLPQVAIYNMYGPTETTIWSACTHVDRTAEKVLIGKPIANTRIYILDQYRQFLPIGAEGEIYIGGKGVALHYMNKPELSAERFISDPFIPGERLYRTGDFGKWLPNGNIEYIGRRDDQVKINGHRVELREIEAALLDNELIDEAVITVREQTAGDKELIAYFVSKQPLPQEHLRMWLRNKLPQYMQPSHFVQLPKLPLTPNGKIDRQQLLVPEVLGEAEDRPYILPRNDMEEQLVRIWRELLGKDTIGVTDNFFDIGGNSIKIVRMVNMINKTTDRKITVATAFRFTTISALAEYLIGDDAVIDESTVNEVDASVDIMDRTVSLLNNIDEDR</sequence>
<dbReference type="Pfam" id="PF18563">
    <property type="entry name" value="TubC_N"/>
    <property type="match status" value="1"/>
</dbReference>
<organism evidence="5 6">
    <name type="scientific">Niastella yeongjuensis</name>
    <dbReference type="NCBI Taxonomy" id="354355"/>
    <lineage>
        <taxon>Bacteria</taxon>
        <taxon>Pseudomonadati</taxon>
        <taxon>Bacteroidota</taxon>
        <taxon>Chitinophagia</taxon>
        <taxon>Chitinophagales</taxon>
        <taxon>Chitinophagaceae</taxon>
        <taxon>Niastella</taxon>
    </lineage>
</organism>
<evidence type="ECO:0000313" key="6">
    <source>
        <dbReference type="Proteomes" id="UP000192610"/>
    </source>
</evidence>
<dbReference type="PROSITE" id="PS50075">
    <property type="entry name" value="CARRIER"/>
    <property type="match status" value="1"/>
</dbReference>
<dbReference type="RefSeq" id="WP_081203086.1">
    <property type="nucleotide sequence ID" value="NZ_FOCZ01000030.1"/>
</dbReference>
<feature type="domain" description="Carrier" evidence="4">
    <location>
        <begin position="1386"/>
        <end position="1461"/>
    </location>
</feature>
<proteinExistence type="predicted"/>
<dbReference type="InterPro" id="IPR024011">
    <property type="entry name" value="Biosynth_lucif-like_mOase_dom"/>
</dbReference>
<dbReference type="InterPro" id="IPR001242">
    <property type="entry name" value="Condensation_dom"/>
</dbReference>
<dbReference type="InterPro" id="IPR011251">
    <property type="entry name" value="Luciferase-like_dom"/>
</dbReference>
<evidence type="ECO:0000256" key="1">
    <source>
        <dbReference type="ARBA" id="ARBA00001957"/>
    </source>
</evidence>
<dbReference type="CDD" id="cd19531">
    <property type="entry name" value="LCL_NRPS-like"/>
    <property type="match status" value="1"/>
</dbReference>
<gene>
    <name evidence="5" type="ORF">A4H97_33920</name>
</gene>
<dbReference type="GO" id="GO:0044550">
    <property type="term" value="P:secondary metabolite biosynthetic process"/>
    <property type="evidence" value="ECO:0007669"/>
    <property type="project" value="TreeGrafter"/>
</dbReference>
<dbReference type="SUPFAM" id="SSF52777">
    <property type="entry name" value="CoA-dependent acyltransferases"/>
    <property type="match status" value="2"/>
</dbReference>
<evidence type="ECO:0000259" key="4">
    <source>
        <dbReference type="PROSITE" id="PS50075"/>
    </source>
</evidence>
<dbReference type="PIRSF" id="PIRSF001617">
    <property type="entry name" value="Alpha-AR"/>
    <property type="match status" value="1"/>
</dbReference>
<dbReference type="InterPro" id="IPR036661">
    <property type="entry name" value="Luciferase-like_sf"/>
</dbReference>
<keyword evidence="2" id="KW-0596">Phosphopantetheine</keyword>
<dbReference type="Gene3D" id="1.10.1200.10">
    <property type="entry name" value="ACP-like"/>
    <property type="match status" value="1"/>
</dbReference>
<dbReference type="InterPro" id="IPR020806">
    <property type="entry name" value="PKS_PP-bd"/>
</dbReference>
<dbReference type="STRING" id="354355.SAMN05660816_06951"/>
<dbReference type="Gene3D" id="3.40.50.980">
    <property type="match status" value="1"/>
</dbReference>
<dbReference type="SUPFAM" id="SSF47336">
    <property type="entry name" value="ACP-like"/>
    <property type="match status" value="1"/>
</dbReference>
<dbReference type="InterPro" id="IPR042099">
    <property type="entry name" value="ANL_N_sf"/>
</dbReference>
<dbReference type="PANTHER" id="PTHR45527">
    <property type="entry name" value="NONRIBOSOMAL PEPTIDE SYNTHETASE"/>
    <property type="match status" value="1"/>
</dbReference>
<dbReference type="InterPro" id="IPR045851">
    <property type="entry name" value="AMP-bd_C_sf"/>
</dbReference>
<dbReference type="Gene3D" id="3.30.559.10">
    <property type="entry name" value="Chloramphenicol acetyltransferase-like domain"/>
    <property type="match status" value="1"/>
</dbReference>
<dbReference type="Gene3D" id="3.40.50.12780">
    <property type="entry name" value="N-terminal domain of ligase-like"/>
    <property type="match status" value="1"/>
</dbReference>
<accession>A0A1V9EBU0</accession>
<dbReference type="Gene3D" id="1.10.10.1830">
    <property type="entry name" value="Non-ribosomal peptide synthase, adenylation domain"/>
    <property type="match status" value="1"/>
</dbReference>
<dbReference type="PROSITE" id="PS00012">
    <property type="entry name" value="PHOSPHOPANTETHEINE"/>
    <property type="match status" value="1"/>
</dbReference>
<dbReference type="InterPro" id="IPR006162">
    <property type="entry name" value="Ppantetheine_attach_site"/>
</dbReference>
<dbReference type="FunFam" id="3.30.300.30:FF:000010">
    <property type="entry name" value="Enterobactin synthetase component F"/>
    <property type="match status" value="1"/>
</dbReference>
<dbReference type="Gene3D" id="3.20.20.30">
    <property type="entry name" value="Luciferase-like domain"/>
    <property type="match status" value="1"/>
</dbReference>
<dbReference type="GO" id="GO:0043041">
    <property type="term" value="P:amino acid activation for nonribosomal peptide biosynthetic process"/>
    <property type="evidence" value="ECO:0007669"/>
    <property type="project" value="TreeGrafter"/>
</dbReference>
<dbReference type="Gene3D" id="3.30.300.30">
    <property type="match status" value="1"/>
</dbReference>
<dbReference type="PANTHER" id="PTHR45527:SF1">
    <property type="entry name" value="FATTY ACID SYNTHASE"/>
    <property type="match status" value="1"/>
</dbReference>
<dbReference type="GO" id="GO:0016705">
    <property type="term" value="F:oxidoreductase activity, acting on paired donors, with incorporation or reduction of molecular oxygen"/>
    <property type="evidence" value="ECO:0007669"/>
    <property type="project" value="InterPro"/>
</dbReference>
<dbReference type="Gene3D" id="3.30.559.30">
    <property type="entry name" value="Nonribosomal peptide synthetase, condensation domain"/>
    <property type="match status" value="1"/>
</dbReference>
<dbReference type="InterPro" id="IPR000873">
    <property type="entry name" value="AMP-dep_synth/lig_dom"/>
</dbReference>
<dbReference type="SMART" id="SM00823">
    <property type="entry name" value="PKS_PP"/>
    <property type="match status" value="1"/>
</dbReference>
<dbReference type="InterPro" id="IPR036736">
    <property type="entry name" value="ACP-like_sf"/>
</dbReference>
<dbReference type="CDD" id="cd05930">
    <property type="entry name" value="A_NRPS"/>
    <property type="match status" value="1"/>
</dbReference>
<dbReference type="OrthoDB" id="9814695at2"/>
<dbReference type="FunFam" id="2.30.38.10:FF:000001">
    <property type="entry name" value="Non-ribosomal peptide synthetase PvdI"/>
    <property type="match status" value="1"/>
</dbReference>
<dbReference type="Gene3D" id="2.30.38.10">
    <property type="entry name" value="Luciferase, Domain 3"/>
    <property type="match status" value="1"/>
</dbReference>
<dbReference type="NCBIfam" id="TIGR04020">
    <property type="entry name" value="seco_metab_LLM"/>
    <property type="match status" value="1"/>
</dbReference>
<dbReference type="GO" id="GO:0005829">
    <property type="term" value="C:cytosol"/>
    <property type="evidence" value="ECO:0007669"/>
    <property type="project" value="TreeGrafter"/>
</dbReference>
<dbReference type="InterPro" id="IPR044894">
    <property type="entry name" value="TubC_N_sf"/>
</dbReference>
<comment type="caution">
    <text evidence="5">The sequence shown here is derived from an EMBL/GenBank/DDBJ whole genome shotgun (WGS) entry which is preliminary data.</text>
</comment>
<dbReference type="InterPro" id="IPR023213">
    <property type="entry name" value="CAT-like_dom_sf"/>
</dbReference>
<evidence type="ECO:0000313" key="5">
    <source>
        <dbReference type="EMBL" id="OQP43590.1"/>
    </source>
</evidence>
<dbReference type="Pfam" id="PF00668">
    <property type="entry name" value="Condensation"/>
    <property type="match status" value="1"/>
</dbReference>
<protein>
    <recommendedName>
        <fullName evidence="4">Carrier domain-containing protein</fullName>
    </recommendedName>
</protein>
<dbReference type="InterPro" id="IPR041464">
    <property type="entry name" value="TubC_N"/>
</dbReference>
<dbReference type="GO" id="GO:0031177">
    <property type="term" value="F:phosphopantetheine binding"/>
    <property type="evidence" value="ECO:0007669"/>
    <property type="project" value="InterPro"/>
</dbReference>
<evidence type="ECO:0000256" key="2">
    <source>
        <dbReference type="ARBA" id="ARBA00022450"/>
    </source>
</evidence>
<keyword evidence="3" id="KW-0597">Phosphoprotein</keyword>
<dbReference type="Pfam" id="PF00501">
    <property type="entry name" value="AMP-binding"/>
    <property type="match status" value="2"/>
</dbReference>
<dbReference type="EMBL" id="LVXG01000043">
    <property type="protein sequence ID" value="OQP43590.1"/>
    <property type="molecule type" value="Genomic_DNA"/>
</dbReference>
<name>A0A1V9EBU0_9BACT</name>
<dbReference type="Pfam" id="PF00296">
    <property type="entry name" value="Bac_luciferase"/>
    <property type="match status" value="1"/>
</dbReference>
<dbReference type="InterPro" id="IPR009081">
    <property type="entry name" value="PP-bd_ACP"/>
</dbReference>
<dbReference type="Proteomes" id="UP000192610">
    <property type="component" value="Unassembled WGS sequence"/>
</dbReference>
<keyword evidence="6" id="KW-1185">Reference proteome</keyword>
<dbReference type="SUPFAM" id="SSF51679">
    <property type="entry name" value="Bacterial luciferase-like"/>
    <property type="match status" value="1"/>
</dbReference>